<dbReference type="PANTHER" id="PTHR12887">
    <property type="entry name" value="NANOS PROTEIN"/>
    <property type="match status" value="1"/>
</dbReference>
<dbReference type="Pfam" id="PF25798">
    <property type="entry name" value="NED_Nanos"/>
    <property type="match status" value="1"/>
</dbReference>
<evidence type="ECO:0000259" key="10">
    <source>
        <dbReference type="PROSITE" id="PS51522"/>
    </source>
</evidence>
<comment type="similarity">
    <text evidence="8">Belongs to the nanos family.</text>
</comment>
<dbReference type="KEGG" id="gfs:119638825"/>
<proteinExistence type="inferred from homology"/>
<dbReference type="InterPro" id="IPR038129">
    <property type="entry name" value="Nanos_sf"/>
</dbReference>
<dbReference type="AlphaFoldDB" id="A0A9C6DTT1"/>
<dbReference type="GO" id="GO:0003723">
    <property type="term" value="F:RNA binding"/>
    <property type="evidence" value="ECO:0007669"/>
    <property type="project" value="UniProtKB-UniRule"/>
</dbReference>
<evidence type="ECO:0000256" key="5">
    <source>
        <dbReference type="ARBA" id="ARBA00022833"/>
    </source>
</evidence>
<dbReference type="Proteomes" id="UP000092443">
    <property type="component" value="Unplaced"/>
</dbReference>
<evidence type="ECO:0000256" key="9">
    <source>
        <dbReference type="SAM" id="MobiDB-lite"/>
    </source>
</evidence>
<organism evidence="11 12">
    <name type="scientific">Glossina fuscipes</name>
    <dbReference type="NCBI Taxonomy" id="7396"/>
    <lineage>
        <taxon>Eukaryota</taxon>
        <taxon>Metazoa</taxon>
        <taxon>Ecdysozoa</taxon>
        <taxon>Arthropoda</taxon>
        <taxon>Hexapoda</taxon>
        <taxon>Insecta</taxon>
        <taxon>Pterygota</taxon>
        <taxon>Neoptera</taxon>
        <taxon>Endopterygota</taxon>
        <taxon>Diptera</taxon>
        <taxon>Brachycera</taxon>
        <taxon>Muscomorpha</taxon>
        <taxon>Hippoboscoidea</taxon>
        <taxon>Glossinidae</taxon>
        <taxon>Glossina</taxon>
    </lineage>
</organism>
<evidence type="ECO:0000313" key="11">
    <source>
        <dbReference type="Proteomes" id="UP000092443"/>
    </source>
</evidence>
<comment type="subcellular location">
    <subcellularLocation>
        <location evidence="1">Cytoplasm</location>
    </subcellularLocation>
</comment>
<evidence type="ECO:0000256" key="2">
    <source>
        <dbReference type="ARBA" id="ARBA00022490"/>
    </source>
</evidence>
<dbReference type="RefSeq" id="XP_037891785.1">
    <property type="nucleotide sequence ID" value="XM_038035857.1"/>
</dbReference>
<evidence type="ECO:0000256" key="7">
    <source>
        <dbReference type="ARBA" id="ARBA00022884"/>
    </source>
</evidence>
<dbReference type="Pfam" id="PF05741">
    <property type="entry name" value="zf-nanos"/>
    <property type="match status" value="1"/>
</dbReference>
<reference evidence="12" key="1">
    <citation type="submission" date="2025-08" db="UniProtKB">
        <authorList>
            <consortium name="RefSeq"/>
        </authorList>
    </citation>
    <scope>IDENTIFICATION</scope>
    <source>
        <tissue evidence="12">Whole body pupa</tissue>
    </source>
</reference>
<keyword evidence="3" id="KW-0479">Metal-binding</keyword>
<dbReference type="PROSITE" id="PS51522">
    <property type="entry name" value="ZF_NANOS"/>
    <property type="match status" value="1"/>
</dbReference>
<keyword evidence="2" id="KW-0963">Cytoplasm</keyword>
<evidence type="ECO:0000256" key="1">
    <source>
        <dbReference type="ARBA" id="ARBA00004496"/>
    </source>
</evidence>
<keyword evidence="6 8" id="KW-0810">Translation regulation</keyword>
<evidence type="ECO:0000256" key="4">
    <source>
        <dbReference type="ARBA" id="ARBA00022771"/>
    </source>
</evidence>
<protein>
    <submittedName>
        <fullName evidence="12">Protein nanos</fullName>
    </submittedName>
</protein>
<evidence type="ECO:0000256" key="8">
    <source>
        <dbReference type="PROSITE-ProRule" id="PRU00855"/>
    </source>
</evidence>
<feature type="domain" description="Nanos-type" evidence="10">
    <location>
        <begin position="227"/>
        <end position="281"/>
    </location>
</feature>
<evidence type="ECO:0000313" key="12">
    <source>
        <dbReference type="RefSeq" id="XP_037891785.1"/>
    </source>
</evidence>
<feature type="region of interest" description="Disordered" evidence="9">
    <location>
        <begin position="1"/>
        <end position="21"/>
    </location>
</feature>
<sequence>MNWSPSNFPHMLGGTGAPGNRNRNLMTSIRQYQCQQQQQRQQQQLQQQDEISKSLQLFAKLAAYKNNNFDGLSPSLNISDAVMQDFACNGYVADESSVQQQLGMMHLSNPYVNRMSLLTATLSPFNAGNVDKNVGNKANATYSAAATAAILNQQRLCLQNQVNLNFNSTFWGVSPAEMYQHANAVNNAAAAVAAAAAVNMDYNSNQKKLTRNRYNGSKYERYISAKHCVFCENNNEPEAVVRSHAVRDSAGRVLCPKLRAYTCPICGSSGDNAHTIKYCPQKPIVTMEDAVNAQTLRLNKPFNSK</sequence>
<dbReference type="Gene3D" id="4.10.60.30">
    <property type="entry name" value="Nanos, RNA-binding domain"/>
    <property type="match status" value="1"/>
</dbReference>
<keyword evidence="11" id="KW-1185">Reference proteome</keyword>
<dbReference type="GeneID" id="119638825"/>
<dbReference type="GO" id="GO:0006417">
    <property type="term" value="P:regulation of translation"/>
    <property type="evidence" value="ECO:0007669"/>
    <property type="project" value="UniProtKB-UniRule"/>
</dbReference>
<gene>
    <name evidence="12" type="primary">LOC119638825</name>
</gene>
<accession>A0A9C6DTT1</accession>
<name>A0A9C6DTT1_9MUSC</name>
<dbReference type="GO" id="GO:0005737">
    <property type="term" value="C:cytoplasm"/>
    <property type="evidence" value="ECO:0007669"/>
    <property type="project" value="UniProtKB-SubCell"/>
</dbReference>
<evidence type="ECO:0000256" key="3">
    <source>
        <dbReference type="ARBA" id="ARBA00022723"/>
    </source>
</evidence>
<dbReference type="GO" id="GO:0008270">
    <property type="term" value="F:zinc ion binding"/>
    <property type="evidence" value="ECO:0007669"/>
    <property type="project" value="UniProtKB-KW"/>
</dbReference>
<keyword evidence="5" id="KW-0862">Zinc</keyword>
<dbReference type="InterPro" id="IPR008705">
    <property type="entry name" value="Nanos/Xcar2"/>
</dbReference>
<evidence type="ECO:0000256" key="6">
    <source>
        <dbReference type="ARBA" id="ARBA00022845"/>
    </source>
</evidence>
<keyword evidence="7 8" id="KW-0694">RNA-binding</keyword>
<keyword evidence="4 8" id="KW-0863">Zinc-finger</keyword>
<dbReference type="InterPro" id="IPR024161">
    <property type="entry name" value="Znf_nanos-typ"/>
</dbReference>
<dbReference type="InterPro" id="IPR057910">
    <property type="entry name" value="NED_Nanos"/>
</dbReference>